<dbReference type="Gene3D" id="3.10.450.40">
    <property type="match status" value="1"/>
</dbReference>
<dbReference type="RefSeq" id="WP_011078217.1">
    <property type="nucleotide sequence ID" value="NC_004459.3"/>
</dbReference>
<evidence type="ECO:0000313" key="2">
    <source>
        <dbReference type="Proteomes" id="UP000002275"/>
    </source>
</evidence>
<name>A0A3Q0L1D8_VIBVU</name>
<evidence type="ECO:0000313" key="1">
    <source>
        <dbReference type="EMBL" id="AAO08635.1"/>
    </source>
</evidence>
<reference evidence="1 2" key="3">
    <citation type="journal article" date="2011" name="Mol. Syst. Biol.">
        <title>Integrative genome-scale metabolic analysis of Vibrio vulnificus for drug targeting and discovery.</title>
        <authorList>
            <person name="Kim H.U."/>
            <person name="Kim S.Y."/>
            <person name="Jeong H."/>
            <person name="Kim T.Y."/>
            <person name="Kim J.J."/>
            <person name="Choy H.E."/>
            <person name="Yi K.Y."/>
            <person name="Rhee J.H."/>
            <person name="Lee S.Y."/>
        </authorList>
    </citation>
    <scope>NUCLEOTIDE SEQUENCE [LARGE SCALE GENOMIC DNA]</scope>
    <source>
        <strain evidence="1 2">CMCP6</strain>
    </source>
</reference>
<dbReference type="KEGG" id="vvu:VV1_0096"/>
<dbReference type="SUPFAM" id="SSF160719">
    <property type="entry name" value="gpW/gp25-like"/>
    <property type="match status" value="1"/>
</dbReference>
<protein>
    <submittedName>
        <fullName evidence="1">dTDP-glucose pyrophosphorylase</fullName>
    </submittedName>
</protein>
<proteinExistence type="predicted"/>
<accession>A0A3Q0L1D8</accession>
<dbReference type="Proteomes" id="UP000002275">
    <property type="component" value="Chromosome I"/>
</dbReference>
<sequence>MATGIHETTGELITGVEELRQRIQRCMRTRRRTVPLNRSFGSNLPERVDRNITPELEMDIYADIAEMLAHPPNGFVDELKLNKVWLERGENSVSISLDVTLLFDGSVERITGLRV</sequence>
<reference evidence="1 2" key="2">
    <citation type="journal article" date="2003" name="Infect. Immun.">
        <title>Characterization and pathogenic significance of Vibrio vulnificus antigens preferentially expressed in septicemic patients.</title>
        <authorList>
            <person name="Kim Y.R."/>
            <person name="Lee S.E."/>
            <person name="Kim C.M."/>
            <person name="Kim S.Y."/>
            <person name="Shin E.K."/>
            <person name="Shin D.H."/>
            <person name="Chung S.S."/>
            <person name="Choy H.E."/>
            <person name="Progulske-Fox A."/>
            <person name="Hillman J.D."/>
            <person name="Handfield M."/>
            <person name="Rhee J.H."/>
        </authorList>
    </citation>
    <scope>NUCLEOTIDE SEQUENCE [LARGE SCALE GENOMIC DNA]</scope>
    <source>
        <strain evidence="1 2">CMCP6</strain>
    </source>
</reference>
<dbReference type="EMBL" id="AE016795">
    <property type="protein sequence ID" value="AAO08635.1"/>
    <property type="molecule type" value="Genomic_DNA"/>
</dbReference>
<reference evidence="2" key="1">
    <citation type="submission" date="2002-12" db="EMBL/GenBank/DDBJ databases">
        <title>Complete genome sequence of Vibrio vulnificus CMCP6.</title>
        <authorList>
            <person name="Rhee J.H."/>
            <person name="Kim S.Y."/>
            <person name="Chung S.S."/>
            <person name="Kim J.J."/>
            <person name="Moon Y.H."/>
            <person name="Jeong H."/>
            <person name="Choy H.E."/>
        </authorList>
    </citation>
    <scope>NUCLEOTIDE SEQUENCE [LARGE SCALE GENOMIC DNA]</scope>
    <source>
        <strain evidence="2">CMCP6</strain>
    </source>
</reference>
<organism evidence="1 2">
    <name type="scientific">Vibrio vulnificus (strain CMCP6)</name>
    <dbReference type="NCBI Taxonomy" id="216895"/>
    <lineage>
        <taxon>Bacteria</taxon>
        <taxon>Pseudomonadati</taxon>
        <taxon>Pseudomonadota</taxon>
        <taxon>Gammaproteobacteria</taxon>
        <taxon>Vibrionales</taxon>
        <taxon>Vibrionaceae</taxon>
        <taxon>Vibrio</taxon>
    </lineage>
</organism>
<dbReference type="AlphaFoldDB" id="A0A3Q0L1D8"/>
<gene>
    <name evidence="1" type="ordered locus">VV1_0096</name>
</gene>